<dbReference type="EMBL" id="FNIA01000007">
    <property type="protein sequence ID" value="SDM75849.1"/>
    <property type="molecule type" value="Genomic_DNA"/>
</dbReference>
<dbReference type="Proteomes" id="UP000199370">
    <property type="component" value="Unassembled WGS sequence"/>
</dbReference>
<dbReference type="OrthoDB" id="204433at2157"/>
<organism evidence="1 2">
    <name type="scientific">Haloarchaeobius iranensis</name>
    <dbReference type="NCBI Taxonomy" id="996166"/>
    <lineage>
        <taxon>Archaea</taxon>
        <taxon>Methanobacteriati</taxon>
        <taxon>Methanobacteriota</taxon>
        <taxon>Stenosarchaea group</taxon>
        <taxon>Halobacteria</taxon>
        <taxon>Halobacteriales</taxon>
        <taxon>Halorubellaceae</taxon>
        <taxon>Haloarchaeobius</taxon>
    </lineage>
</organism>
<sequence>MSQTPRQESTEGTVVRANETAPGKVVFSEDDNNDAWIATDLTVDVQR</sequence>
<dbReference type="RefSeq" id="WP_175526413.1">
    <property type="nucleotide sequence ID" value="NZ_FNIA01000007.1"/>
</dbReference>
<evidence type="ECO:0000313" key="2">
    <source>
        <dbReference type="Proteomes" id="UP000199370"/>
    </source>
</evidence>
<accession>A0A1G9VUB8</accession>
<evidence type="ECO:0000313" key="1">
    <source>
        <dbReference type="EMBL" id="SDM75849.1"/>
    </source>
</evidence>
<proteinExistence type="predicted"/>
<gene>
    <name evidence="1" type="ORF">SAMN05192554_1079</name>
</gene>
<reference evidence="1 2" key="1">
    <citation type="submission" date="2016-10" db="EMBL/GenBank/DDBJ databases">
        <authorList>
            <person name="de Groot N.N."/>
        </authorList>
    </citation>
    <scope>NUCLEOTIDE SEQUENCE [LARGE SCALE GENOMIC DNA]</scope>
    <source>
        <strain evidence="2">EB21,IBRC-M 10013,KCTC 4048</strain>
    </source>
</reference>
<dbReference type="AlphaFoldDB" id="A0A1G9VUB8"/>
<keyword evidence="2" id="KW-1185">Reference proteome</keyword>
<protein>
    <submittedName>
        <fullName evidence="1">Uncharacterized protein</fullName>
    </submittedName>
</protein>
<name>A0A1G9VUB8_9EURY</name>